<evidence type="ECO:0000256" key="4">
    <source>
        <dbReference type="ARBA" id="ARBA00019232"/>
    </source>
</evidence>
<evidence type="ECO:0000313" key="10">
    <source>
        <dbReference type="Proteomes" id="UP000238701"/>
    </source>
</evidence>
<dbReference type="PROSITE" id="PS00761">
    <property type="entry name" value="SPASE_I_3"/>
    <property type="match status" value="1"/>
</dbReference>
<evidence type="ECO:0000256" key="1">
    <source>
        <dbReference type="ARBA" id="ARBA00000677"/>
    </source>
</evidence>
<sequence>MMDSSHDLLVRTLGSDVIGTLQSLMGTVVIAVFVITFVVQAFQIPSESMENTLLVGDYLLVNKLCYGGSGPGDRLMPYQKIARGDIVVFHYPVDPKQHFVKRVIGLPGDRLRLINKKVWINGEPLDEPYVRFLEPPNNVFRDNFPRTDIPAIGLEGKWWLEMRKLVEDGQLIVPQGHYFVMGDNRDDSQDSRYWGFVPRENIIGRPLLIYWSVKNGEDERMPVSFLGRLYHVAYGVTHIFQITRWNRTLRLVH</sequence>
<comment type="similarity">
    <text evidence="2 7">Belongs to the peptidase S26 family.</text>
</comment>
<dbReference type="InterPro" id="IPR036286">
    <property type="entry name" value="LexA/Signal_pep-like_sf"/>
</dbReference>
<dbReference type="InterPro" id="IPR019533">
    <property type="entry name" value="Peptidase_S26"/>
</dbReference>
<dbReference type="GO" id="GO:0009003">
    <property type="term" value="F:signal peptidase activity"/>
    <property type="evidence" value="ECO:0007669"/>
    <property type="project" value="UniProtKB-EC"/>
</dbReference>
<dbReference type="PRINTS" id="PR00727">
    <property type="entry name" value="LEADERPTASE"/>
</dbReference>
<dbReference type="OrthoDB" id="128315at2"/>
<comment type="subcellular location">
    <subcellularLocation>
        <location evidence="7">Membrane</location>
        <topology evidence="7">Single-pass type II membrane protein</topology>
    </subcellularLocation>
</comment>
<keyword evidence="7" id="KW-1133">Transmembrane helix</keyword>
<evidence type="ECO:0000259" key="8">
    <source>
        <dbReference type="Pfam" id="PF10502"/>
    </source>
</evidence>
<evidence type="ECO:0000256" key="2">
    <source>
        <dbReference type="ARBA" id="ARBA00009370"/>
    </source>
</evidence>
<dbReference type="Pfam" id="PF10502">
    <property type="entry name" value="Peptidase_S26"/>
    <property type="match status" value="1"/>
</dbReference>
<dbReference type="PANTHER" id="PTHR43390">
    <property type="entry name" value="SIGNAL PEPTIDASE I"/>
    <property type="match status" value="1"/>
</dbReference>
<dbReference type="CDD" id="cd06530">
    <property type="entry name" value="S26_SPase_I"/>
    <property type="match status" value="1"/>
</dbReference>
<feature type="active site" evidence="6">
    <location>
        <position position="48"/>
    </location>
</feature>
<evidence type="ECO:0000313" key="9">
    <source>
        <dbReference type="EMBL" id="SPF41960.1"/>
    </source>
</evidence>
<dbReference type="PROSITE" id="PS00760">
    <property type="entry name" value="SPASE_I_2"/>
    <property type="match status" value="1"/>
</dbReference>
<dbReference type="GO" id="GO:0004252">
    <property type="term" value="F:serine-type endopeptidase activity"/>
    <property type="evidence" value="ECO:0007669"/>
    <property type="project" value="InterPro"/>
</dbReference>
<accession>A0A2U3KQR8</accession>
<dbReference type="GO" id="GO:0016020">
    <property type="term" value="C:membrane"/>
    <property type="evidence" value="ECO:0007669"/>
    <property type="project" value="UniProtKB-SubCell"/>
</dbReference>
<name>A0A2U3KQR8_9BACT</name>
<comment type="catalytic activity">
    <reaction evidence="1 7">
        <text>Cleavage of hydrophobic, N-terminal signal or leader sequences from secreted and periplasmic proteins.</text>
        <dbReference type="EC" id="3.4.21.89"/>
    </reaction>
</comment>
<feature type="active site" evidence="6">
    <location>
        <position position="101"/>
    </location>
</feature>
<evidence type="ECO:0000256" key="7">
    <source>
        <dbReference type="RuleBase" id="RU362042"/>
    </source>
</evidence>
<dbReference type="GO" id="GO:0006465">
    <property type="term" value="P:signal peptide processing"/>
    <property type="evidence" value="ECO:0007669"/>
    <property type="project" value="InterPro"/>
</dbReference>
<feature type="domain" description="Peptidase S26" evidence="8">
    <location>
        <begin position="21"/>
        <end position="211"/>
    </location>
</feature>
<dbReference type="EC" id="3.4.21.89" evidence="3 7"/>
<protein>
    <recommendedName>
        <fullName evidence="4 7">Signal peptidase I</fullName>
        <ecNumber evidence="3 7">3.4.21.89</ecNumber>
    </recommendedName>
</protein>
<dbReference type="Proteomes" id="UP000238701">
    <property type="component" value="Unassembled WGS sequence"/>
</dbReference>
<dbReference type="InterPro" id="IPR019758">
    <property type="entry name" value="Pept_S26A_signal_pept_1_CS"/>
</dbReference>
<dbReference type="NCBIfam" id="TIGR02227">
    <property type="entry name" value="sigpep_I_bact"/>
    <property type="match status" value="1"/>
</dbReference>
<reference evidence="10" key="1">
    <citation type="submission" date="2018-02" db="EMBL/GenBank/DDBJ databases">
        <authorList>
            <person name="Hausmann B."/>
        </authorList>
    </citation>
    <scope>NUCLEOTIDE SEQUENCE [LARGE SCALE GENOMIC DNA]</scope>
    <source>
        <strain evidence="10">Peat soil MAG SbA1</strain>
    </source>
</reference>
<keyword evidence="7" id="KW-0472">Membrane</keyword>
<keyword evidence="5 7" id="KW-0378">Hydrolase</keyword>
<keyword evidence="7" id="KW-0645">Protease</keyword>
<dbReference type="EMBL" id="OMOD01000135">
    <property type="protein sequence ID" value="SPF41960.1"/>
    <property type="molecule type" value="Genomic_DNA"/>
</dbReference>
<dbReference type="AlphaFoldDB" id="A0A2U3KQR8"/>
<dbReference type="SUPFAM" id="SSF51306">
    <property type="entry name" value="LexA/Signal peptidase"/>
    <property type="match status" value="1"/>
</dbReference>
<gene>
    <name evidence="9" type="ORF">SBA1_410006</name>
</gene>
<dbReference type="InterPro" id="IPR019757">
    <property type="entry name" value="Pept_S26A_signal_pept_1_Lys-AS"/>
</dbReference>
<dbReference type="PANTHER" id="PTHR43390:SF1">
    <property type="entry name" value="CHLOROPLAST PROCESSING PEPTIDASE"/>
    <property type="match status" value="1"/>
</dbReference>
<dbReference type="InterPro" id="IPR000223">
    <property type="entry name" value="Pept_S26A_signal_pept_1"/>
</dbReference>
<evidence type="ECO:0000256" key="3">
    <source>
        <dbReference type="ARBA" id="ARBA00013208"/>
    </source>
</evidence>
<proteinExistence type="inferred from homology"/>
<keyword evidence="7" id="KW-0812">Transmembrane</keyword>
<organism evidence="9 10">
    <name type="scientific">Candidatus Sulfotelmatobacter kueseliae</name>
    <dbReference type="NCBI Taxonomy" id="2042962"/>
    <lineage>
        <taxon>Bacteria</taxon>
        <taxon>Pseudomonadati</taxon>
        <taxon>Acidobacteriota</taxon>
        <taxon>Terriglobia</taxon>
        <taxon>Terriglobales</taxon>
        <taxon>Candidatus Korobacteraceae</taxon>
        <taxon>Candidatus Sulfotelmatobacter</taxon>
    </lineage>
</organism>
<dbReference type="Gene3D" id="2.10.109.10">
    <property type="entry name" value="Umud Fragment, subunit A"/>
    <property type="match status" value="1"/>
</dbReference>
<feature type="transmembrane region" description="Helical" evidence="7">
    <location>
        <begin position="20"/>
        <end position="39"/>
    </location>
</feature>
<evidence type="ECO:0000256" key="6">
    <source>
        <dbReference type="PIRSR" id="PIRSR600223-1"/>
    </source>
</evidence>
<evidence type="ECO:0000256" key="5">
    <source>
        <dbReference type="ARBA" id="ARBA00022801"/>
    </source>
</evidence>